<sequence length="157" mass="17991">MAPRTLRRRLHLGDIDGKNGGVVDNSYNYDSLNQPLIDYYYSQEDIVEEILDDKQRRERLHWTLLFSNLIAQWAQLLANVVFGAGSLIGRFIPFFSPGNGETGRLLPPLLSSLQEARFKYLKERLAIPFDGTTVEHQDALKQLNRGIIVRMHSSISY</sequence>
<evidence type="ECO:0000313" key="1">
    <source>
        <dbReference type="EMBL" id="GAA0173996.1"/>
    </source>
</evidence>
<gene>
    <name evidence="1" type="ORF">LIER_27481</name>
</gene>
<dbReference type="Proteomes" id="UP001454036">
    <property type="component" value="Unassembled WGS sequence"/>
</dbReference>
<dbReference type="EMBL" id="BAABME010008864">
    <property type="protein sequence ID" value="GAA0173996.1"/>
    <property type="molecule type" value="Genomic_DNA"/>
</dbReference>
<dbReference type="AlphaFoldDB" id="A0AAV3RE76"/>
<name>A0AAV3RE76_LITER</name>
<proteinExistence type="predicted"/>
<reference evidence="1 2" key="1">
    <citation type="submission" date="2024-01" db="EMBL/GenBank/DDBJ databases">
        <title>The complete chloroplast genome sequence of Lithospermum erythrorhizon: insights into the phylogenetic relationship among Boraginaceae species and the maternal lineages of purple gromwells.</title>
        <authorList>
            <person name="Okada T."/>
            <person name="Watanabe K."/>
        </authorList>
    </citation>
    <scope>NUCLEOTIDE SEQUENCE [LARGE SCALE GENOMIC DNA]</scope>
</reference>
<comment type="caution">
    <text evidence="1">The sequence shown here is derived from an EMBL/GenBank/DDBJ whole genome shotgun (WGS) entry which is preliminary data.</text>
</comment>
<accession>A0AAV3RE76</accession>
<evidence type="ECO:0000313" key="2">
    <source>
        <dbReference type="Proteomes" id="UP001454036"/>
    </source>
</evidence>
<protein>
    <submittedName>
        <fullName evidence="1">Scaffold/adaptor protein</fullName>
    </submittedName>
</protein>
<organism evidence="1 2">
    <name type="scientific">Lithospermum erythrorhizon</name>
    <name type="common">Purple gromwell</name>
    <name type="synonym">Lithospermum officinale var. erythrorhizon</name>
    <dbReference type="NCBI Taxonomy" id="34254"/>
    <lineage>
        <taxon>Eukaryota</taxon>
        <taxon>Viridiplantae</taxon>
        <taxon>Streptophyta</taxon>
        <taxon>Embryophyta</taxon>
        <taxon>Tracheophyta</taxon>
        <taxon>Spermatophyta</taxon>
        <taxon>Magnoliopsida</taxon>
        <taxon>eudicotyledons</taxon>
        <taxon>Gunneridae</taxon>
        <taxon>Pentapetalae</taxon>
        <taxon>asterids</taxon>
        <taxon>lamiids</taxon>
        <taxon>Boraginales</taxon>
        <taxon>Boraginaceae</taxon>
        <taxon>Boraginoideae</taxon>
        <taxon>Lithospermeae</taxon>
        <taxon>Lithospermum</taxon>
    </lineage>
</organism>
<keyword evidence="2" id="KW-1185">Reference proteome</keyword>